<dbReference type="PANTHER" id="PTHR47723:SF19">
    <property type="entry name" value="POLYNUCLEOTIDYL TRANSFERASE, RIBONUCLEASE H-LIKE SUPERFAMILY PROTEIN"/>
    <property type="match status" value="1"/>
</dbReference>
<gene>
    <name evidence="2" type="ORF">G2W53_001897</name>
</gene>
<accession>A0A834XH53</accession>
<comment type="caution">
    <text evidence="2">The sequence shown here is derived from an EMBL/GenBank/DDBJ whole genome shotgun (WGS) entry which is preliminary data.</text>
</comment>
<proteinExistence type="predicted"/>
<name>A0A834XH53_9FABA</name>
<dbReference type="InterPro" id="IPR044730">
    <property type="entry name" value="RNase_H-like_dom_plant"/>
</dbReference>
<dbReference type="PANTHER" id="PTHR47723">
    <property type="entry name" value="OS05G0353850 PROTEIN"/>
    <property type="match status" value="1"/>
</dbReference>
<dbReference type="Pfam" id="PF13456">
    <property type="entry name" value="RVT_3"/>
    <property type="match status" value="1"/>
</dbReference>
<evidence type="ECO:0000259" key="1">
    <source>
        <dbReference type="Pfam" id="PF13456"/>
    </source>
</evidence>
<dbReference type="GO" id="GO:0003676">
    <property type="term" value="F:nucleic acid binding"/>
    <property type="evidence" value="ECO:0007669"/>
    <property type="project" value="InterPro"/>
</dbReference>
<dbReference type="Gene3D" id="3.30.420.10">
    <property type="entry name" value="Ribonuclease H-like superfamily/Ribonuclease H"/>
    <property type="match status" value="1"/>
</dbReference>
<evidence type="ECO:0000313" key="3">
    <source>
        <dbReference type="Proteomes" id="UP000634136"/>
    </source>
</evidence>
<keyword evidence="3" id="KW-1185">Reference proteome</keyword>
<feature type="domain" description="RNase H type-1" evidence="1">
    <location>
        <begin position="120"/>
        <end position="240"/>
    </location>
</feature>
<dbReference type="SUPFAM" id="SSF53098">
    <property type="entry name" value="Ribonuclease H-like"/>
    <property type="match status" value="1"/>
</dbReference>
<dbReference type="InterPro" id="IPR053151">
    <property type="entry name" value="RNase_H-like"/>
</dbReference>
<dbReference type="InterPro" id="IPR002156">
    <property type="entry name" value="RNaseH_domain"/>
</dbReference>
<reference evidence="2" key="1">
    <citation type="submission" date="2020-09" db="EMBL/GenBank/DDBJ databases">
        <title>Genome-Enabled Discovery of Anthraquinone Biosynthesis in Senna tora.</title>
        <authorList>
            <person name="Kang S.-H."/>
            <person name="Pandey R.P."/>
            <person name="Lee C.-M."/>
            <person name="Sim J.-S."/>
            <person name="Jeong J.-T."/>
            <person name="Choi B.-S."/>
            <person name="Jung M."/>
            <person name="Ginzburg D."/>
            <person name="Zhao K."/>
            <person name="Won S.Y."/>
            <person name="Oh T.-J."/>
            <person name="Yu Y."/>
            <person name="Kim N.-H."/>
            <person name="Lee O.R."/>
            <person name="Lee T.-H."/>
            <person name="Bashyal P."/>
            <person name="Kim T.-S."/>
            <person name="Lee W.-H."/>
            <person name="Kawkins C."/>
            <person name="Kim C.-K."/>
            <person name="Kim J.S."/>
            <person name="Ahn B.O."/>
            <person name="Rhee S.Y."/>
            <person name="Sohng J.K."/>
        </authorList>
    </citation>
    <scope>NUCLEOTIDE SEQUENCE</scope>
    <source>
        <tissue evidence="2">Leaf</tissue>
    </source>
</reference>
<dbReference type="OrthoDB" id="1751950at2759"/>
<dbReference type="Proteomes" id="UP000634136">
    <property type="component" value="Unassembled WGS sequence"/>
</dbReference>
<dbReference type="InterPro" id="IPR036397">
    <property type="entry name" value="RNaseH_sf"/>
</dbReference>
<dbReference type="InterPro" id="IPR012337">
    <property type="entry name" value="RNaseH-like_sf"/>
</dbReference>
<organism evidence="2 3">
    <name type="scientific">Senna tora</name>
    <dbReference type="NCBI Taxonomy" id="362788"/>
    <lineage>
        <taxon>Eukaryota</taxon>
        <taxon>Viridiplantae</taxon>
        <taxon>Streptophyta</taxon>
        <taxon>Embryophyta</taxon>
        <taxon>Tracheophyta</taxon>
        <taxon>Spermatophyta</taxon>
        <taxon>Magnoliopsida</taxon>
        <taxon>eudicotyledons</taxon>
        <taxon>Gunneridae</taxon>
        <taxon>Pentapetalae</taxon>
        <taxon>rosids</taxon>
        <taxon>fabids</taxon>
        <taxon>Fabales</taxon>
        <taxon>Fabaceae</taxon>
        <taxon>Caesalpinioideae</taxon>
        <taxon>Cassia clade</taxon>
        <taxon>Senna</taxon>
    </lineage>
</organism>
<protein>
    <submittedName>
        <fullName evidence="2">Ribonuclease H</fullName>
    </submittedName>
</protein>
<dbReference type="AlphaFoldDB" id="A0A834XH53"/>
<sequence>MVRDCVRSVEIWNAFVNPKDRALFFYMPIQEWIRWNLKRDITFSGVPWNFLFPIACMLIWEWRNKSTKESGFCIPKEPHRVILQQAKTHVQAWRSGGNIEQKIPSTIAWSKPCVGWVKLNVDGALCRRTNMAGCGGLIRNEKGEWLTGYMAKVGTATVIFSELWALFYGLKLAWESGWRKVELESDAKVIINQFKSGQVKSQPLHPICDSIRDLINQEWELSLKHIPREINKCADILAKHSLSSHMGFTILEQTTSFLLKEVSEDAEMMGGSGDPGD</sequence>
<evidence type="ECO:0000313" key="2">
    <source>
        <dbReference type="EMBL" id="KAF7844992.1"/>
    </source>
</evidence>
<dbReference type="EMBL" id="JAAIUW010000001">
    <property type="protein sequence ID" value="KAF7844992.1"/>
    <property type="molecule type" value="Genomic_DNA"/>
</dbReference>
<dbReference type="GO" id="GO:0004523">
    <property type="term" value="F:RNA-DNA hybrid ribonuclease activity"/>
    <property type="evidence" value="ECO:0007669"/>
    <property type="project" value="InterPro"/>
</dbReference>
<dbReference type="CDD" id="cd06222">
    <property type="entry name" value="RNase_H_like"/>
    <property type="match status" value="1"/>
</dbReference>